<protein>
    <recommendedName>
        <fullName evidence="8">Sushi domain-containing protein</fullName>
    </recommendedName>
</protein>
<feature type="domain" description="Sushi" evidence="8">
    <location>
        <begin position="122"/>
        <end position="179"/>
    </location>
</feature>
<feature type="domain" description="Sushi" evidence="8">
    <location>
        <begin position="62"/>
        <end position="121"/>
    </location>
</feature>
<feature type="disulfide bond" evidence="6">
    <location>
        <begin position="210"/>
        <end position="237"/>
    </location>
</feature>
<evidence type="ECO:0000313" key="9">
    <source>
        <dbReference type="EMBL" id="KAJ8955999.1"/>
    </source>
</evidence>
<sequence>MNHCLDSSTPSSCGSPDKLINTTIVGDNYDVGFAIEYKCPKGHMLVGDGTRKCGSDGFWSDVDCGTLPGLEHGSVSMEDNRTTHGARAIYTCHENYTLIGHEVRTCGDDGKWTNSTPTCLFDWCPDPPSIHGGIVTTSGHRAGDTATYSCQSGYIIFGQEVISCGLGGEWSGKAPACKYVDCGAPPNIDNGKYELINGTTTVESIVDYTCGDDYWLDGQKVQKCTREGKWSADAPSCELITCEEPEVPSGSYVVGYDFNVHSTIEYHCEVDIDCGKVPTMLYGSVEYLNGTTYLNSVISYSCVKHYRLTGVPKRICLESKQWSESSPKCEEIRCPEPVLAEHSILSVTGNDRMYGRTLIRTAESTNVGATSYKIGALVKYRCERGYKVVGEPLSTCEDTGKWSGDVPQCVCTFGKKIRDRTSRDMDCGNPERVENGKINLPSNATYYGALALYSCELNFELDGVSRRLCLENGTWSSDPPVCREIQCKDPDALEGVTFKVSTLSVGGVTQYHCPRGHSMHGNSTRICLKTGVWTGNAPSCTPVDCGHPGTVENGRIIVMNGTTYNSAIEYHCVPTYERIGPYLRKCMENGEWSGEEPRCEMSIEEPQESSNLGSSIGIGAGIVIFLLFLLGVAYLKLRKPVAVKNTENVEGAERKEDRNAAVMSYATLSDRNGYAHSHIYENIHEENLYDSPYEETGHDSGTYEPEPIGRSNGNGITINGASNRLFVNNEEFSPSDLCESTNLVATKIALKREKIQATIEVQLLYLLAGSSGEAEEAVPPQ</sequence>
<dbReference type="InterPro" id="IPR035976">
    <property type="entry name" value="Sushi/SCR/CCP_sf"/>
</dbReference>
<comment type="caution">
    <text evidence="6">Lacks conserved residue(s) required for the propagation of feature annotation.</text>
</comment>
<dbReference type="Gene3D" id="2.10.70.10">
    <property type="entry name" value="Complement Module, domain 1"/>
    <property type="match status" value="9"/>
</dbReference>
<keyword evidence="1 6" id="KW-0768">Sushi</keyword>
<dbReference type="Pfam" id="PF00084">
    <property type="entry name" value="Sushi"/>
    <property type="match status" value="9"/>
</dbReference>
<dbReference type="PROSITE" id="PS50923">
    <property type="entry name" value="SUSHI"/>
    <property type="match status" value="8"/>
</dbReference>
<keyword evidence="3" id="KW-0677">Repeat</keyword>
<evidence type="ECO:0000256" key="2">
    <source>
        <dbReference type="ARBA" id="ARBA00022729"/>
    </source>
</evidence>
<feature type="transmembrane region" description="Helical" evidence="7">
    <location>
        <begin position="612"/>
        <end position="635"/>
    </location>
</feature>
<feature type="disulfide bond" evidence="6">
    <location>
        <begin position="302"/>
        <end position="329"/>
    </location>
</feature>
<feature type="disulfide bond" evidence="6">
    <location>
        <begin position="513"/>
        <end position="540"/>
    </location>
</feature>
<dbReference type="SMART" id="SM00032">
    <property type="entry name" value="CCP"/>
    <property type="match status" value="9"/>
</dbReference>
<dbReference type="Proteomes" id="UP001162162">
    <property type="component" value="Unassembled WGS sequence"/>
</dbReference>
<feature type="domain" description="Sushi" evidence="8">
    <location>
        <begin position="332"/>
        <end position="411"/>
    </location>
</feature>
<comment type="caution">
    <text evidence="9">The sequence shown here is derived from an EMBL/GenBank/DDBJ whole genome shotgun (WGS) entry which is preliminary data.</text>
</comment>
<evidence type="ECO:0000313" key="10">
    <source>
        <dbReference type="Proteomes" id="UP001162162"/>
    </source>
</evidence>
<keyword evidence="5" id="KW-0325">Glycoprotein</keyword>
<dbReference type="InterPro" id="IPR000436">
    <property type="entry name" value="Sushi_SCR_CCP_dom"/>
</dbReference>
<feature type="domain" description="Sushi" evidence="8">
    <location>
        <begin position="180"/>
        <end position="239"/>
    </location>
</feature>
<accession>A0AAV8YW49</accession>
<keyword evidence="7" id="KW-1133">Transmembrane helix</keyword>
<feature type="domain" description="Sushi" evidence="8">
    <location>
        <begin position="272"/>
        <end position="331"/>
    </location>
</feature>
<organism evidence="9 10">
    <name type="scientific">Aromia moschata</name>
    <dbReference type="NCBI Taxonomy" id="1265417"/>
    <lineage>
        <taxon>Eukaryota</taxon>
        <taxon>Metazoa</taxon>
        <taxon>Ecdysozoa</taxon>
        <taxon>Arthropoda</taxon>
        <taxon>Hexapoda</taxon>
        <taxon>Insecta</taxon>
        <taxon>Pterygota</taxon>
        <taxon>Neoptera</taxon>
        <taxon>Endopterygota</taxon>
        <taxon>Coleoptera</taxon>
        <taxon>Polyphaga</taxon>
        <taxon>Cucujiformia</taxon>
        <taxon>Chrysomeloidea</taxon>
        <taxon>Cerambycidae</taxon>
        <taxon>Cerambycinae</taxon>
        <taxon>Callichromatini</taxon>
        <taxon>Aromia</taxon>
    </lineage>
</organism>
<dbReference type="EMBL" id="JAPWTK010000034">
    <property type="protein sequence ID" value="KAJ8955999.1"/>
    <property type="molecule type" value="Genomic_DNA"/>
</dbReference>
<evidence type="ECO:0000256" key="7">
    <source>
        <dbReference type="SAM" id="Phobius"/>
    </source>
</evidence>
<dbReference type="CDD" id="cd00033">
    <property type="entry name" value="CCP"/>
    <property type="match status" value="9"/>
</dbReference>
<evidence type="ECO:0000256" key="4">
    <source>
        <dbReference type="ARBA" id="ARBA00023157"/>
    </source>
</evidence>
<feature type="domain" description="Sushi" evidence="8">
    <location>
        <begin position="425"/>
        <end position="484"/>
    </location>
</feature>
<evidence type="ECO:0000256" key="3">
    <source>
        <dbReference type="ARBA" id="ARBA00022737"/>
    </source>
</evidence>
<feature type="disulfide bond" evidence="6">
    <location>
        <begin position="382"/>
        <end position="409"/>
    </location>
</feature>
<reference evidence="9" key="1">
    <citation type="journal article" date="2023" name="Insect Mol. Biol.">
        <title>Genome sequencing provides insights into the evolution of gene families encoding plant cell wall-degrading enzymes in longhorned beetles.</title>
        <authorList>
            <person name="Shin N.R."/>
            <person name="Okamura Y."/>
            <person name="Kirsch R."/>
            <person name="Pauchet Y."/>
        </authorList>
    </citation>
    <scope>NUCLEOTIDE SEQUENCE</scope>
    <source>
        <strain evidence="9">AMC_N1</strain>
    </source>
</reference>
<keyword evidence="4 6" id="KW-1015">Disulfide bond</keyword>
<evidence type="ECO:0000256" key="1">
    <source>
        <dbReference type="ARBA" id="ARBA00022659"/>
    </source>
</evidence>
<keyword evidence="7" id="KW-0812">Transmembrane</keyword>
<dbReference type="PANTHER" id="PTHR46393">
    <property type="entry name" value="SUSHI DOMAIN-CONTAINING PROTEIN"/>
    <property type="match status" value="1"/>
</dbReference>
<gene>
    <name evidence="9" type="ORF">NQ318_006273</name>
</gene>
<keyword evidence="7" id="KW-0472">Membrane</keyword>
<feature type="domain" description="Sushi" evidence="8">
    <location>
        <begin position="485"/>
        <end position="542"/>
    </location>
</feature>
<feature type="disulfide bond" evidence="6">
    <location>
        <begin position="150"/>
        <end position="177"/>
    </location>
</feature>
<evidence type="ECO:0000259" key="8">
    <source>
        <dbReference type="PROSITE" id="PS50923"/>
    </source>
</evidence>
<keyword evidence="10" id="KW-1185">Reference proteome</keyword>
<keyword evidence="2" id="KW-0732">Signal</keyword>
<evidence type="ECO:0000256" key="5">
    <source>
        <dbReference type="ARBA" id="ARBA00023180"/>
    </source>
</evidence>
<feature type="disulfide bond" evidence="6">
    <location>
        <begin position="572"/>
        <end position="599"/>
    </location>
</feature>
<name>A0AAV8YW49_9CUCU</name>
<dbReference type="SUPFAM" id="SSF57535">
    <property type="entry name" value="Complement control module/SCR domain"/>
    <property type="match status" value="9"/>
</dbReference>
<dbReference type="PANTHER" id="PTHR46393:SF7">
    <property type="entry name" value="COMPLEMENT C2"/>
    <property type="match status" value="1"/>
</dbReference>
<feature type="domain" description="Sushi" evidence="8">
    <location>
        <begin position="543"/>
        <end position="601"/>
    </location>
</feature>
<feature type="disulfide bond" evidence="6">
    <location>
        <begin position="455"/>
        <end position="482"/>
    </location>
</feature>
<proteinExistence type="predicted"/>
<dbReference type="AlphaFoldDB" id="A0AAV8YW49"/>
<feature type="disulfide bond" evidence="6">
    <location>
        <begin position="92"/>
        <end position="119"/>
    </location>
</feature>
<evidence type="ECO:0000256" key="6">
    <source>
        <dbReference type="PROSITE-ProRule" id="PRU00302"/>
    </source>
</evidence>